<evidence type="ECO:0000313" key="4">
    <source>
        <dbReference type="Proteomes" id="UP001159405"/>
    </source>
</evidence>
<organism evidence="3 4">
    <name type="scientific">Porites lobata</name>
    <dbReference type="NCBI Taxonomy" id="104759"/>
    <lineage>
        <taxon>Eukaryota</taxon>
        <taxon>Metazoa</taxon>
        <taxon>Cnidaria</taxon>
        <taxon>Anthozoa</taxon>
        <taxon>Hexacorallia</taxon>
        <taxon>Scleractinia</taxon>
        <taxon>Fungiina</taxon>
        <taxon>Poritidae</taxon>
        <taxon>Porites</taxon>
    </lineage>
</organism>
<evidence type="ECO:0000313" key="3">
    <source>
        <dbReference type="EMBL" id="CAH3130062.1"/>
    </source>
</evidence>
<keyword evidence="2" id="KW-0812">Transmembrane</keyword>
<evidence type="ECO:0000256" key="2">
    <source>
        <dbReference type="SAM" id="Phobius"/>
    </source>
</evidence>
<dbReference type="EMBL" id="CALNXK010000047">
    <property type="protein sequence ID" value="CAH3130062.1"/>
    <property type="molecule type" value="Genomic_DNA"/>
</dbReference>
<dbReference type="Proteomes" id="UP001159405">
    <property type="component" value="Unassembled WGS sequence"/>
</dbReference>
<accession>A0ABN8P4K3</accession>
<protein>
    <submittedName>
        <fullName evidence="3">Uncharacterized protein</fullName>
    </submittedName>
</protein>
<comment type="caution">
    <text evidence="3">The sequence shown here is derived from an EMBL/GenBank/DDBJ whole genome shotgun (WGS) entry which is preliminary data.</text>
</comment>
<feature type="coiled-coil region" evidence="1">
    <location>
        <begin position="67"/>
        <end position="108"/>
    </location>
</feature>
<keyword evidence="4" id="KW-1185">Reference proteome</keyword>
<proteinExistence type="predicted"/>
<keyword evidence="2" id="KW-0472">Membrane</keyword>
<keyword evidence="1" id="KW-0175">Coiled coil</keyword>
<keyword evidence="2" id="KW-1133">Transmembrane helix</keyword>
<gene>
    <name evidence="3" type="ORF">PLOB_00034402</name>
</gene>
<reference evidence="3 4" key="1">
    <citation type="submission" date="2022-05" db="EMBL/GenBank/DDBJ databases">
        <authorList>
            <consortium name="Genoscope - CEA"/>
            <person name="William W."/>
        </authorList>
    </citation>
    <scope>NUCLEOTIDE SEQUENCE [LARGE SCALE GENOMIC DNA]</scope>
</reference>
<name>A0ABN8P4K3_9CNID</name>
<evidence type="ECO:0000256" key="1">
    <source>
        <dbReference type="SAM" id="Coils"/>
    </source>
</evidence>
<feature type="non-terminal residue" evidence="3">
    <location>
        <position position="1"/>
    </location>
</feature>
<sequence length="138" mass="16003">SSCSEFVSVIGQKRSLGGDARMPSYIRYQQTNRLRDKSTLFFLCSFILVVVYTSVIGFVIVHVLKVTKGVEDDNEELLRTNQKLEEKLEQMVFRIENLEEKISNNKSAMTYVNIISRPRTAETGTRKQKRRNEETHIK</sequence>
<feature type="transmembrane region" description="Helical" evidence="2">
    <location>
        <begin position="40"/>
        <end position="64"/>
    </location>
</feature>